<protein>
    <submittedName>
        <fullName evidence="3">Uncharacterized protein</fullName>
    </submittedName>
</protein>
<sequence>MIIVANGISQRKRKHFVDPEIDRKRMKSRTSFEHSDTEQSASPVDDRNQVISNLQTVGYGDVKEGIDLIRMNDMSRKSSPVVFLIDYPLATTTPFDAGEIQNSFAPIKYSCPSEHFIKKCCQKLGLQFCRKKYLELLYKIEFDTINSSSKPATFLETNDQSGFENEESIIEVISSPILTCKHFEAICQWFECRILVYCNEVWKQHGQWNSEGANDIPVLVLEMKECEFQTTIYDIILSLHN</sequence>
<evidence type="ECO:0000313" key="3">
    <source>
        <dbReference type="WBParaSite" id="PDA_v2.g24322.t1"/>
    </source>
</evidence>
<proteinExistence type="predicted"/>
<organism evidence="2 3">
    <name type="scientific">Panagrolaimus davidi</name>
    <dbReference type="NCBI Taxonomy" id="227884"/>
    <lineage>
        <taxon>Eukaryota</taxon>
        <taxon>Metazoa</taxon>
        <taxon>Ecdysozoa</taxon>
        <taxon>Nematoda</taxon>
        <taxon>Chromadorea</taxon>
        <taxon>Rhabditida</taxon>
        <taxon>Tylenchina</taxon>
        <taxon>Panagrolaimomorpha</taxon>
        <taxon>Panagrolaimoidea</taxon>
        <taxon>Panagrolaimidae</taxon>
        <taxon>Panagrolaimus</taxon>
    </lineage>
</organism>
<reference evidence="3" key="1">
    <citation type="submission" date="2022-11" db="UniProtKB">
        <authorList>
            <consortium name="WormBaseParasite"/>
        </authorList>
    </citation>
    <scope>IDENTIFICATION</scope>
</reference>
<name>A0A914Q0U3_9BILA</name>
<accession>A0A914Q0U3</accession>
<keyword evidence="2" id="KW-1185">Reference proteome</keyword>
<dbReference type="AlphaFoldDB" id="A0A914Q0U3"/>
<evidence type="ECO:0000313" key="2">
    <source>
        <dbReference type="Proteomes" id="UP000887578"/>
    </source>
</evidence>
<feature type="region of interest" description="Disordered" evidence="1">
    <location>
        <begin position="15"/>
        <end position="47"/>
    </location>
</feature>
<dbReference type="WBParaSite" id="PDA_v2.g24322.t1">
    <property type="protein sequence ID" value="PDA_v2.g24322.t1"/>
    <property type="gene ID" value="PDA_v2.g24322"/>
</dbReference>
<evidence type="ECO:0000256" key="1">
    <source>
        <dbReference type="SAM" id="MobiDB-lite"/>
    </source>
</evidence>
<dbReference type="Proteomes" id="UP000887578">
    <property type="component" value="Unplaced"/>
</dbReference>